<dbReference type="PRINTS" id="PR00344">
    <property type="entry name" value="BCTRLSENSOR"/>
</dbReference>
<dbReference type="SMART" id="SM00388">
    <property type="entry name" value="HisKA"/>
    <property type="match status" value="1"/>
</dbReference>
<proteinExistence type="predicted"/>
<dbReference type="PANTHER" id="PTHR43065">
    <property type="entry name" value="SENSOR HISTIDINE KINASE"/>
    <property type="match status" value="1"/>
</dbReference>
<dbReference type="Pfam" id="PF00512">
    <property type="entry name" value="HisKA"/>
    <property type="match status" value="1"/>
</dbReference>
<dbReference type="PROSITE" id="PS50109">
    <property type="entry name" value="HIS_KIN"/>
    <property type="match status" value="1"/>
</dbReference>
<sequence>RMEMELWEVHQQLIQAEKMKVVGSLAMGVAHEVRNPLSTILYGINYLSENVQTNDKNYPKVLEDITEAAQRSNDIITDLLDFSSLSKVRKKKINTEGLLEKSLKFTKHEIEKSQIQIKRIFSDDLPQINIDEAKVLQVVVNLILNAIRSMDKGGALTIRTKCLTDDSLKKVVIDFEDEGCGIAEDKLSQIFDPFFTTHRNKGGVGLGLSVSKNIMEIHDAQIDISNRPNGGVRARLIFEGS</sequence>
<evidence type="ECO:0000256" key="6">
    <source>
        <dbReference type="ARBA" id="ARBA00023012"/>
    </source>
</evidence>
<dbReference type="PANTHER" id="PTHR43065:SF46">
    <property type="entry name" value="C4-DICARBOXYLATE TRANSPORT SENSOR PROTEIN DCTB"/>
    <property type="match status" value="1"/>
</dbReference>
<dbReference type="CDD" id="cd00075">
    <property type="entry name" value="HATPase"/>
    <property type="match status" value="1"/>
</dbReference>
<feature type="domain" description="Histidine kinase" evidence="7">
    <location>
        <begin position="28"/>
        <end position="241"/>
    </location>
</feature>
<dbReference type="EMBL" id="UOEN01000506">
    <property type="protein sequence ID" value="VAW19871.1"/>
    <property type="molecule type" value="Genomic_DNA"/>
</dbReference>
<dbReference type="GO" id="GO:0000155">
    <property type="term" value="F:phosphorelay sensor kinase activity"/>
    <property type="evidence" value="ECO:0007669"/>
    <property type="project" value="InterPro"/>
</dbReference>
<keyword evidence="5" id="KW-0067">ATP-binding</keyword>
<evidence type="ECO:0000256" key="1">
    <source>
        <dbReference type="ARBA" id="ARBA00022553"/>
    </source>
</evidence>
<dbReference type="Gene3D" id="3.30.565.10">
    <property type="entry name" value="Histidine kinase-like ATPase, C-terminal domain"/>
    <property type="match status" value="1"/>
</dbReference>
<keyword evidence="1" id="KW-0597">Phosphoprotein</keyword>
<dbReference type="Gene3D" id="1.10.287.130">
    <property type="match status" value="1"/>
</dbReference>
<gene>
    <name evidence="8" type="ORF">MNBD_BACTEROID05-772</name>
</gene>
<dbReference type="InterPro" id="IPR036890">
    <property type="entry name" value="HATPase_C_sf"/>
</dbReference>
<dbReference type="SUPFAM" id="SSF47384">
    <property type="entry name" value="Homodimeric domain of signal transducing histidine kinase"/>
    <property type="match status" value="1"/>
</dbReference>
<dbReference type="InterPro" id="IPR003594">
    <property type="entry name" value="HATPase_dom"/>
</dbReference>
<dbReference type="Pfam" id="PF02518">
    <property type="entry name" value="HATPase_c"/>
    <property type="match status" value="1"/>
</dbReference>
<evidence type="ECO:0000256" key="4">
    <source>
        <dbReference type="ARBA" id="ARBA00022777"/>
    </source>
</evidence>
<keyword evidence="6" id="KW-0902">Two-component regulatory system</keyword>
<keyword evidence="3" id="KW-0547">Nucleotide-binding</keyword>
<evidence type="ECO:0000313" key="8">
    <source>
        <dbReference type="EMBL" id="VAW19871.1"/>
    </source>
</evidence>
<evidence type="ECO:0000256" key="2">
    <source>
        <dbReference type="ARBA" id="ARBA00022679"/>
    </source>
</evidence>
<dbReference type="SUPFAM" id="SSF55874">
    <property type="entry name" value="ATPase domain of HSP90 chaperone/DNA topoisomerase II/histidine kinase"/>
    <property type="match status" value="1"/>
</dbReference>
<dbReference type="InterPro" id="IPR036097">
    <property type="entry name" value="HisK_dim/P_sf"/>
</dbReference>
<evidence type="ECO:0000256" key="5">
    <source>
        <dbReference type="ARBA" id="ARBA00022840"/>
    </source>
</evidence>
<evidence type="ECO:0000259" key="7">
    <source>
        <dbReference type="PROSITE" id="PS50109"/>
    </source>
</evidence>
<keyword evidence="2" id="KW-0808">Transferase</keyword>
<dbReference type="GO" id="GO:0005524">
    <property type="term" value="F:ATP binding"/>
    <property type="evidence" value="ECO:0007669"/>
    <property type="project" value="UniProtKB-KW"/>
</dbReference>
<protein>
    <recommendedName>
        <fullName evidence="7">Histidine kinase domain-containing protein</fullName>
    </recommendedName>
</protein>
<dbReference type="CDD" id="cd00082">
    <property type="entry name" value="HisKA"/>
    <property type="match status" value="1"/>
</dbReference>
<dbReference type="AlphaFoldDB" id="A0A3B0TME2"/>
<reference evidence="8" key="1">
    <citation type="submission" date="2018-06" db="EMBL/GenBank/DDBJ databases">
        <authorList>
            <person name="Zhirakovskaya E."/>
        </authorList>
    </citation>
    <scope>NUCLEOTIDE SEQUENCE</scope>
</reference>
<feature type="non-terminal residue" evidence="8">
    <location>
        <position position="1"/>
    </location>
</feature>
<name>A0A3B0TME2_9ZZZZ</name>
<organism evidence="8">
    <name type="scientific">hydrothermal vent metagenome</name>
    <dbReference type="NCBI Taxonomy" id="652676"/>
    <lineage>
        <taxon>unclassified sequences</taxon>
        <taxon>metagenomes</taxon>
        <taxon>ecological metagenomes</taxon>
    </lineage>
</organism>
<keyword evidence="4" id="KW-0418">Kinase</keyword>
<dbReference type="SMART" id="SM00387">
    <property type="entry name" value="HATPase_c"/>
    <property type="match status" value="1"/>
</dbReference>
<accession>A0A3B0TME2</accession>
<dbReference type="InterPro" id="IPR005467">
    <property type="entry name" value="His_kinase_dom"/>
</dbReference>
<evidence type="ECO:0000256" key="3">
    <source>
        <dbReference type="ARBA" id="ARBA00022741"/>
    </source>
</evidence>
<dbReference type="InterPro" id="IPR004358">
    <property type="entry name" value="Sig_transdc_His_kin-like_C"/>
</dbReference>
<dbReference type="InterPro" id="IPR003661">
    <property type="entry name" value="HisK_dim/P_dom"/>
</dbReference>